<feature type="region of interest" description="Disordered" evidence="1">
    <location>
        <begin position="242"/>
        <end position="263"/>
    </location>
</feature>
<proteinExistence type="predicted"/>
<reference evidence="3" key="2">
    <citation type="submission" date="2015-01" db="EMBL/GenBank/DDBJ databases">
        <title>Evolutionary Origins and Diversification of the Mycorrhizal Mutualists.</title>
        <authorList>
            <consortium name="DOE Joint Genome Institute"/>
            <consortium name="Mycorrhizal Genomics Consortium"/>
            <person name="Kohler A."/>
            <person name="Kuo A."/>
            <person name="Nagy L.G."/>
            <person name="Floudas D."/>
            <person name="Copeland A."/>
            <person name="Barry K.W."/>
            <person name="Cichocki N."/>
            <person name="Veneault-Fourrey C."/>
            <person name="LaButti K."/>
            <person name="Lindquist E.A."/>
            <person name="Lipzen A."/>
            <person name="Lundell T."/>
            <person name="Morin E."/>
            <person name="Murat C."/>
            <person name="Riley R."/>
            <person name="Ohm R."/>
            <person name="Sun H."/>
            <person name="Tunlid A."/>
            <person name="Henrissat B."/>
            <person name="Grigoriev I.V."/>
            <person name="Hibbett D.S."/>
            <person name="Martin F."/>
        </authorList>
    </citation>
    <scope>NUCLEOTIDE SEQUENCE [LARGE SCALE GENOMIC DNA]</scope>
    <source>
        <strain evidence="3">Zn</strain>
    </source>
</reference>
<dbReference type="InterPro" id="IPR029045">
    <property type="entry name" value="ClpP/crotonase-like_dom_sf"/>
</dbReference>
<dbReference type="SUPFAM" id="SSF52096">
    <property type="entry name" value="ClpP/crotonase"/>
    <property type="match status" value="1"/>
</dbReference>
<dbReference type="GO" id="GO:0006635">
    <property type="term" value="P:fatty acid beta-oxidation"/>
    <property type="evidence" value="ECO:0007669"/>
    <property type="project" value="TreeGrafter"/>
</dbReference>
<sequence length="275" mass="30765">MANETLFTLPIPSSPSAESGGTIVCTRSSPGVYLLTFTAPPDNRLITPFCQTFLLALDILEFSYPPGVLITTSGIGKFYSNGLNLEHASSTPGYWSNTLFALWKRLLTYHMPTVAWINGHAFAGGLMFAMYHDYRIFNPSRGFLCLNELDMGAPLKPPMSSIFRQKVPPATYRSLVLEAKRFPGPQALEAGIVDGLGALPEVLAFVEERKLADKPKSGVYSYLRREMYRESLQYLETHEEAEARDMRTLEAEEARESEGKKRVAEWRKNVAKSKL</sequence>
<dbReference type="GO" id="GO:0004165">
    <property type="term" value="F:delta(3)-delta(2)-enoyl-CoA isomerase activity"/>
    <property type="evidence" value="ECO:0007669"/>
    <property type="project" value="TreeGrafter"/>
</dbReference>
<protein>
    <recommendedName>
        <fullName evidence="4">Enoyl-CoA hydratase</fullName>
    </recommendedName>
</protein>
<dbReference type="CDD" id="cd06558">
    <property type="entry name" value="crotonase-like"/>
    <property type="match status" value="1"/>
</dbReference>
<dbReference type="Proteomes" id="UP000054321">
    <property type="component" value="Unassembled WGS sequence"/>
</dbReference>
<dbReference type="EMBL" id="KN832876">
    <property type="protein sequence ID" value="KIN01362.1"/>
    <property type="molecule type" value="Genomic_DNA"/>
</dbReference>
<organism evidence="2 3">
    <name type="scientific">Oidiodendron maius (strain Zn)</name>
    <dbReference type="NCBI Taxonomy" id="913774"/>
    <lineage>
        <taxon>Eukaryota</taxon>
        <taxon>Fungi</taxon>
        <taxon>Dikarya</taxon>
        <taxon>Ascomycota</taxon>
        <taxon>Pezizomycotina</taxon>
        <taxon>Leotiomycetes</taxon>
        <taxon>Leotiomycetes incertae sedis</taxon>
        <taxon>Myxotrichaceae</taxon>
        <taxon>Oidiodendron</taxon>
    </lineage>
</organism>
<evidence type="ECO:0000313" key="3">
    <source>
        <dbReference type="Proteomes" id="UP000054321"/>
    </source>
</evidence>
<dbReference type="STRING" id="913774.A0A0C3HG74"/>
<dbReference type="PANTHER" id="PTHR11941:SF75">
    <property type="entry name" value="ENOYL-COA HYDRATASE_ISOMERASE FAMILY PROTEIN"/>
    <property type="match status" value="1"/>
</dbReference>
<dbReference type="HOGENOM" id="CLU_009834_3_1_1"/>
<name>A0A0C3HG74_OIDMZ</name>
<dbReference type="GO" id="GO:0005777">
    <property type="term" value="C:peroxisome"/>
    <property type="evidence" value="ECO:0007669"/>
    <property type="project" value="TreeGrafter"/>
</dbReference>
<gene>
    <name evidence="2" type="ORF">OIDMADRAFT_180187</name>
</gene>
<reference evidence="2 3" key="1">
    <citation type="submission" date="2014-04" db="EMBL/GenBank/DDBJ databases">
        <authorList>
            <consortium name="DOE Joint Genome Institute"/>
            <person name="Kuo A."/>
            <person name="Martino E."/>
            <person name="Perotto S."/>
            <person name="Kohler A."/>
            <person name="Nagy L.G."/>
            <person name="Floudas D."/>
            <person name="Copeland A."/>
            <person name="Barry K.W."/>
            <person name="Cichocki N."/>
            <person name="Veneault-Fourrey C."/>
            <person name="LaButti K."/>
            <person name="Lindquist E.A."/>
            <person name="Lipzen A."/>
            <person name="Lundell T."/>
            <person name="Morin E."/>
            <person name="Murat C."/>
            <person name="Sun H."/>
            <person name="Tunlid A."/>
            <person name="Henrissat B."/>
            <person name="Grigoriev I.V."/>
            <person name="Hibbett D.S."/>
            <person name="Martin F."/>
            <person name="Nordberg H.P."/>
            <person name="Cantor M.N."/>
            <person name="Hua S.X."/>
        </authorList>
    </citation>
    <scope>NUCLEOTIDE SEQUENCE [LARGE SCALE GENOMIC DNA]</scope>
    <source>
        <strain evidence="2 3">Zn</strain>
    </source>
</reference>
<dbReference type="Pfam" id="PF00378">
    <property type="entry name" value="ECH_1"/>
    <property type="match status" value="1"/>
</dbReference>
<accession>A0A0C3HG74</accession>
<dbReference type="InParanoid" id="A0A0C3HG74"/>
<keyword evidence="3" id="KW-1185">Reference proteome</keyword>
<evidence type="ECO:0008006" key="4">
    <source>
        <dbReference type="Google" id="ProtNLM"/>
    </source>
</evidence>
<dbReference type="InterPro" id="IPR001753">
    <property type="entry name" value="Enoyl-CoA_hydra/iso"/>
</dbReference>
<dbReference type="OrthoDB" id="1696280at2759"/>
<evidence type="ECO:0000313" key="2">
    <source>
        <dbReference type="EMBL" id="KIN01362.1"/>
    </source>
</evidence>
<dbReference type="AlphaFoldDB" id="A0A0C3HG74"/>
<dbReference type="Gene3D" id="3.90.226.10">
    <property type="entry name" value="2-enoyl-CoA Hydratase, Chain A, domain 1"/>
    <property type="match status" value="1"/>
</dbReference>
<evidence type="ECO:0000256" key="1">
    <source>
        <dbReference type="SAM" id="MobiDB-lite"/>
    </source>
</evidence>
<dbReference type="PANTHER" id="PTHR11941">
    <property type="entry name" value="ENOYL-COA HYDRATASE-RELATED"/>
    <property type="match status" value="1"/>
</dbReference>